<comment type="caution">
    <text evidence="4">The sequence shown here is derived from an EMBL/GenBank/DDBJ whole genome shotgun (WGS) entry which is preliminary data.</text>
</comment>
<name>A0A5A7NUG0_9MICC</name>
<dbReference type="CDD" id="cd00610">
    <property type="entry name" value="OAT_like"/>
    <property type="match status" value="1"/>
</dbReference>
<dbReference type="PROSITE" id="PS00600">
    <property type="entry name" value="AA_TRANSFER_CLASS_3"/>
    <property type="match status" value="1"/>
</dbReference>
<sequence length="984" mass="104204">MNDVPAPEPGAPAGGLRRPAVDAAQAARIASALYGVVATATELGSNQDRNFLLMSADARLAVLKVDNPAFSVVEIEAQNLAIERLAEAGVPVARVLPGLDGFRIQRVSDDSGTEYGVRLFEHLAGGFLLDAGYLSPEVLVGIGALVGEVSAVLAGFDHPGLDRELQWDMRRALAVVEDLLPAVRDEDRALRVWDAAERAESVLVPLRPFLPVQPIHGDLTDDNIIAAPGPDGRPRAAGVIDFGDLAIGWRVAELAVTCASLLNHNPEDPLAVLEAVRAFHERFALSREEAVALWPLIVQRAAVLVASGWQQLALEADNEYAAERMDGEWAIFEAAASIPLEVGVAAVLDALGVPVGALENVGELLMLPEAYVLDLGVESPLLDAGKWLGPDAEDTLGVEALRTHDAVVLPYGVPRLTRTRTDSRAAADTVPLGLQLYLNRALPLAAPWPAQLTRTGIGEVELRRADGLRLAVGGLAADPEAGGESSPPARTLAAGEAFGEAPASYPGLTPPLSVQLVTPDAPEEVPRFTSPGLAPAWRRLLRDPAPLFGLEASPAAVDPAGEQLRRNRTFSSAQERYYHRPPQIERGWRHHLVDTGGRSYVDLVNNVTGLGHGHPAVAAAAAEQLRLLNTNSRFLYRSLADYGERLVALAPEGLDTVMLVNSGTEAVDLALRLAWAATGRRTVVALREAYHGWSIGADAVTTSAYDNPHALASRPDWVHVADVPNPLRGTHRGLGAGVGYAEDLAADLERLDAEGRPVAGFICEPILGNAGGVLPPAGYLAEAYAAVRAHGGLCIADEVQVGFGRTGEFWAFTAQGAVPDIITIAKPMGNGYPIGGVITTRAIAEALGHEGMFFSSAGGSPVGCRVGLAVLDAMEDEGLERNARMVGAHLKARLEALGERHQLVAHVHGVGLYLGVELVRDRQTLEPAAAEAAAICERLLTLGVIVQPTSERRNVLKVKPPLCLTMESADFVVEALDHVLSTGW</sequence>
<proteinExistence type="inferred from homology"/>
<dbReference type="AlphaFoldDB" id="A0A5A7NUG0"/>
<dbReference type="InterPro" id="IPR002575">
    <property type="entry name" value="Aminoglycoside_PTrfase"/>
</dbReference>
<dbReference type="NCBIfam" id="NF004800">
    <property type="entry name" value="PRK06149.1"/>
    <property type="match status" value="1"/>
</dbReference>
<evidence type="ECO:0000313" key="4">
    <source>
        <dbReference type="EMBL" id="GER23782.1"/>
    </source>
</evidence>
<evidence type="ECO:0000256" key="2">
    <source>
        <dbReference type="ARBA" id="ARBA00022898"/>
    </source>
</evidence>
<dbReference type="Gene3D" id="3.90.1200.10">
    <property type="match status" value="1"/>
</dbReference>
<dbReference type="SUPFAM" id="SSF53383">
    <property type="entry name" value="PLP-dependent transferases"/>
    <property type="match status" value="1"/>
</dbReference>
<accession>A0A5A7NUG0</accession>
<dbReference type="GO" id="GO:0008483">
    <property type="term" value="F:transaminase activity"/>
    <property type="evidence" value="ECO:0007669"/>
    <property type="project" value="UniProtKB-KW"/>
</dbReference>
<dbReference type="Pfam" id="PF00202">
    <property type="entry name" value="Aminotran_3"/>
    <property type="match status" value="1"/>
</dbReference>
<feature type="domain" description="Aminoglycoside phosphotransferase" evidence="3">
    <location>
        <begin position="41"/>
        <end position="280"/>
    </location>
</feature>
<keyword evidence="5" id="KW-1185">Reference proteome</keyword>
<dbReference type="Gene3D" id="3.90.1150.10">
    <property type="entry name" value="Aspartate Aminotransferase, domain 1"/>
    <property type="match status" value="1"/>
</dbReference>
<organism evidence="4 5">
    <name type="scientific">Zafaria cholistanensis</name>
    <dbReference type="NCBI Taxonomy" id="1682741"/>
    <lineage>
        <taxon>Bacteria</taxon>
        <taxon>Bacillati</taxon>
        <taxon>Actinomycetota</taxon>
        <taxon>Actinomycetes</taxon>
        <taxon>Micrococcales</taxon>
        <taxon>Micrococcaceae</taxon>
        <taxon>Zafaria</taxon>
    </lineage>
</organism>
<dbReference type="Pfam" id="PF01636">
    <property type="entry name" value="APH"/>
    <property type="match status" value="1"/>
</dbReference>
<dbReference type="InterPro" id="IPR005814">
    <property type="entry name" value="Aminotrans_3"/>
</dbReference>
<evidence type="ECO:0000259" key="3">
    <source>
        <dbReference type="Pfam" id="PF01636"/>
    </source>
</evidence>
<keyword evidence="4" id="KW-0808">Transferase</keyword>
<dbReference type="InterPro" id="IPR015422">
    <property type="entry name" value="PyrdxlP-dep_Trfase_small"/>
</dbReference>
<dbReference type="SUPFAM" id="SSF56112">
    <property type="entry name" value="Protein kinase-like (PK-like)"/>
    <property type="match status" value="1"/>
</dbReference>
<gene>
    <name evidence="4" type="ORF">NCCP1664_22770</name>
</gene>
<reference evidence="4 5" key="1">
    <citation type="submission" date="2019-09" db="EMBL/GenBank/DDBJ databases">
        <title>Arthrobacter zafarii sp. nov., a moderately thermotolerant and halotolerant actinobacterium isolated from Cholistan desert soil of Pakistan.</title>
        <authorList>
            <person name="Amin A."/>
            <person name="Ahmed I."/>
            <person name="Khalid N."/>
            <person name="Schumann P."/>
            <person name="Busse H.J."/>
            <person name="Khan I.U."/>
            <person name="Li S."/>
            <person name="Li W.J."/>
        </authorList>
    </citation>
    <scope>NUCLEOTIDE SEQUENCE [LARGE SCALE GENOMIC DNA]</scope>
    <source>
        <strain evidence="4 5">NCCP-1664</strain>
    </source>
</reference>
<dbReference type="OrthoDB" id="9801834at2"/>
<keyword evidence="4" id="KW-0032">Aminotransferase</keyword>
<dbReference type="InterPro" id="IPR011009">
    <property type="entry name" value="Kinase-like_dom_sf"/>
</dbReference>
<dbReference type="InterPro" id="IPR049704">
    <property type="entry name" value="Aminotrans_3_PPA_site"/>
</dbReference>
<dbReference type="Proteomes" id="UP000325307">
    <property type="component" value="Unassembled WGS sequence"/>
</dbReference>
<dbReference type="EMBL" id="BKDJ01000012">
    <property type="protein sequence ID" value="GER23782.1"/>
    <property type="molecule type" value="Genomic_DNA"/>
</dbReference>
<dbReference type="GO" id="GO:0030170">
    <property type="term" value="F:pyridoxal phosphate binding"/>
    <property type="evidence" value="ECO:0007669"/>
    <property type="project" value="InterPro"/>
</dbReference>
<dbReference type="RefSeq" id="WP_149957393.1">
    <property type="nucleotide sequence ID" value="NZ_BKDJ01000012.1"/>
</dbReference>
<comment type="similarity">
    <text evidence="1">Belongs to the class-III pyridoxal-phosphate-dependent aminotransferase family.</text>
</comment>
<dbReference type="InterPro" id="IPR015421">
    <property type="entry name" value="PyrdxlP-dep_Trfase_major"/>
</dbReference>
<evidence type="ECO:0000313" key="5">
    <source>
        <dbReference type="Proteomes" id="UP000325307"/>
    </source>
</evidence>
<dbReference type="Gene3D" id="3.40.640.10">
    <property type="entry name" value="Type I PLP-dependent aspartate aminotransferase-like (Major domain)"/>
    <property type="match status" value="1"/>
</dbReference>
<dbReference type="InterPro" id="IPR015424">
    <property type="entry name" value="PyrdxlP-dep_Trfase"/>
</dbReference>
<protein>
    <submittedName>
        <fullName evidence="4">4-aminobutyrate aminotransferase</fullName>
    </submittedName>
</protein>
<dbReference type="PANTHER" id="PTHR45688:SF13">
    <property type="entry name" value="ALANINE--GLYOXYLATE AMINOTRANSFERASE 2-LIKE"/>
    <property type="match status" value="1"/>
</dbReference>
<keyword evidence="2" id="KW-0663">Pyridoxal phosphate</keyword>
<evidence type="ECO:0000256" key="1">
    <source>
        <dbReference type="ARBA" id="ARBA00008954"/>
    </source>
</evidence>
<dbReference type="PANTHER" id="PTHR45688">
    <property type="match status" value="1"/>
</dbReference>